<dbReference type="OrthoDB" id="9792527at2"/>
<dbReference type="AlphaFoldDB" id="A0A543D9J1"/>
<dbReference type="Gene3D" id="1.10.10.10">
    <property type="entry name" value="Winged helix-like DNA-binding domain superfamily/Winged helix DNA-binding domain"/>
    <property type="match status" value="1"/>
</dbReference>
<evidence type="ECO:0000259" key="1">
    <source>
        <dbReference type="PROSITE" id="PS51118"/>
    </source>
</evidence>
<dbReference type="Proteomes" id="UP000315677">
    <property type="component" value="Unassembled WGS sequence"/>
</dbReference>
<name>A0A543D9J1_9PSEU</name>
<dbReference type="InterPro" id="IPR002577">
    <property type="entry name" value="HTH_HxlR"/>
</dbReference>
<gene>
    <name evidence="2" type="ORF">FB558_6239</name>
</gene>
<dbReference type="InterPro" id="IPR036390">
    <property type="entry name" value="WH_DNA-bd_sf"/>
</dbReference>
<reference evidence="2 3" key="1">
    <citation type="submission" date="2019-06" db="EMBL/GenBank/DDBJ databases">
        <title>Sequencing the genomes of 1000 actinobacteria strains.</title>
        <authorList>
            <person name="Klenk H.-P."/>
        </authorList>
    </citation>
    <scope>NUCLEOTIDE SEQUENCE [LARGE SCALE GENOMIC DNA]</scope>
    <source>
        <strain evidence="2 3">DSM 45301</strain>
    </source>
</reference>
<proteinExistence type="predicted"/>
<evidence type="ECO:0000313" key="3">
    <source>
        <dbReference type="Proteomes" id="UP000315677"/>
    </source>
</evidence>
<dbReference type="RefSeq" id="WP_142059625.1">
    <property type="nucleotide sequence ID" value="NZ_VFPA01000004.1"/>
</dbReference>
<feature type="domain" description="HTH hxlR-type" evidence="1">
    <location>
        <begin position="9"/>
        <end position="120"/>
    </location>
</feature>
<dbReference type="SUPFAM" id="SSF46785">
    <property type="entry name" value="Winged helix' DNA-binding domain"/>
    <property type="match status" value="1"/>
</dbReference>
<dbReference type="Pfam" id="PF01638">
    <property type="entry name" value="HxlR"/>
    <property type="match status" value="1"/>
</dbReference>
<comment type="caution">
    <text evidence="2">The sequence shown here is derived from an EMBL/GenBank/DDBJ whole genome shotgun (WGS) entry which is preliminary data.</text>
</comment>
<dbReference type="PROSITE" id="PS51118">
    <property type="entry name" value="HTH_HXLR"/>
    <property type="match status" value="1"/>
</dbReference>
<keyword evidence="3" id="KW-1185">Reference proteome</keyword>
<accession>A0A543D9J1</accession>
<sequence length="137" mass="15342">MADDEAFLHDVYDMLHIFGDKWTIPVMVALSDGPLRPSEILSRVNGYRVDENWPDRHAVLHDSILARSLARMTAIGLLSRTSADSFPPKVIYALEPPATEFLELLAHAFGWPRQHAEVVSRAQVFHLGRKAAGDPSR</sequence>
<dbReference type="EMBL" id="VFPA01000004">
    <property type="protein sequence ID" value="TQM06009.1"/>
    <property type="molecule type" value="Genomic_DNA"/>
</dbReference>
<organism evidence="2 3">
    <name type="scientific">Pseudonocardia kunmingensis</name>
    <dbReference type="NCBI Taxonomy" id="630975"/>
    <lineage>
        <taxon>Bacteria</taxon>
        <taxon>Bacillati</taxon>
        <taxon>Actinomycetota</taxon>
        <taxon>Actinomycetes</taxon>
        <taxon>Pseudonocardiales</taxon>
        <taxon>Pseudonocardiaceae</taxon>
        <taxon>Pseudonocardia</taxon>
    </lineage>
</organism>
<protein>
    <submittedName>
        <fullName evidence="2">HxlR family transcriptional regulator</fullName>
    </submittedName>
</protein>
<dbReference type="InterPro" id="IPR036388">
    <property type="entry name" value="WH-like_DNA-bd_sf"/>
</dbReference>
<evidence type="ECO:0000313" key="2">
    <source>
        <dbReference type="EMBL" id="TQM06009.1"/>
    </source>
</evidence>